<dbReference type="AlphaFoldDB" id="A0A1K0IEA2"/>
<dbReference type="InterPro" id="IPR036514">
    <property type="entry name" value="SGNH_hydro_sf"/>
</dbReference>
<evidence type="ECO:0000313" key="2">
    <source>
        <dbReference type="EMBL" id="SCU75508.1"/>
    </source>
</evidence>
<dbReference type="SUPFAM" id="SSF52266">
    <property type="entry name" value="SGNH hydrolase"/>
    <property type="match status" value="1"/>
</dbReference>
<evidence type="ECO:0000256" key="1">
    <source>
        <dbReference type="SAM" id="MobiDB-lite"/>
    </source>
</evidence>
<evidence type="ECO:0008006" key="3">
    <source>
        <dbReference type="Google" id="ProtNLM"/>
    </source>
</evidence>
<feature type="region of interest" description="Disordered" evidence="1">
    <location>
        <begin position="1"/>
        <end position="38"/>
    </location>
</feature>
<dbReference type="Gene3D" id="3.40.50.1110">
    <property type="entry name" value="SGNH hydrolase"/>
    <property type="match status" value="1"/>
</dbReference>
<gene>
    <name evidence="2" type="ORF">CNECB9_2370082</name>
</gene>
<dbReference type="GO" id="GO:0016788">
    <property type="term" value="F:hydrolase activity, acting on ester bonds"/>
    <property type="evidence" value="ECO:0007669"/>
    <property type="project" value="UniProtKB-ARBA"/>
</dbReference>
<proteinExistence type="predicted"/>
<dbReference type="RefSeq" id="WP_340524034.1">
    <property type="nucleotide sequence ID" value="NZ_FMSH01000154.1"/>
</dbReference>
<feature type="compositionally biased region" description="Pro residues" evidence="1">
    <location>
        <begin position="18"/>
        <end position="37"/>
    </location>
</feature>
<organism evidence="2">
    <name type="scientific">Cupriavidus necator</name>
    <name type="common">Alcaligenes eutrophus</name>
    <name type="synonym">Ralstonia eutropha</name>
    <dbReference type="NCBI Taxonomy" id="106590"/>
    <lineage>
        <taxon>Bacteria</taxon>
        <taxon>Pseudomonadati</taxon>
        <taxon>Pseudomonadota</taxon>
        <taxon>Betaproteobacteria</taxon>
        <taxon>Burkholderiales</taxon>
        <taxon>Burkholderiaceae</taxon>
        <taxon>Cupriavidus</taxon>
    </lineage>
</organism>
<dbReference type="EMBL" id="FMSH01000154">
    <property type="protein sequence ID" value="SCU75508.1"/>
    <property type="molecule type" value="Genomic_DNA"/>
</dbReference>
<accession>A0A1K0IEA2</accession>
<sequence length="239" mass="25600">MSAETTSVVSRTAAAKPAPTPPAPDPAPETKPAPKPPKTVVIEIYGDDAMYGMTSQMGLAQQTQPAAVQALLRAQFGDGITVVSKAMGGTASSLVNMMKGVDGGGPPFAERIKASKADIILTNHAINDNLMQSLAPYADGLIAWIQAVRDVGKIAVLEEPNPVCDGNHPWLENYVDVMANTTAAYKVPLVKQYGYVQGLPNWQSHMNSCFYPDEWMLQIKAQRQAEVLAPLVKNIIGEQ</sequence>
<name>A0A1K0IEA2_CUPNE</name>
<feature type="compositionally biased region" description="Polar residues" evidence="1">
    <location>
        <begin position="1"/>
        <end position="10"/>
    </location>
</feature>
<reference evidence="2" key="1">
    <citation type="submission" date="2016-09" db="EMBL/GenBank/DDBJ databases">
        <authorList>
            <person name="Capua I."/>
            <person name="De Benedictis P."/>
            <person name="Joannis T."/>
            <person name="Lombin L.H."/>
            <person name="Cattoli G."/>
        </authorList>
    </citation>
    <scope>NUCLEOTIDE SEQUENCE</scope>
    <source>
        <strain evidence="2">B9</strain>
    </source>
</reference>
<protein>
    <recommendedName>
        <fullName evidence="3">SGNH/GDSL hydrolase family protein</fullName>
    </recommendedName>
</protein>